<protein>
    <submittedName>
        <fullName evidence="1">Calsenilin A-type potassium channel modulatory protein 3 DRE-antagonist modulator</fullName>
    </submittedName>
</protein>
<name>A0A5C6N2S4_9TELE</name>
<gene>
    <name evidence="1" type="ORF">D4764_05G0007410</name>
</gene>
<comment type="caution">
    <text evidence="1">The sequence shown here is derived from an EMBL/GenBank/DDBJ whole genome shotgun (WGS) entry which is preliminary data.</text>
</comment>
<keyword evidence="2" id="KW-1185">Reference proteome</keyword>
<proteinExistence type="predicted"/>
<sequence>MCIDPEASGENSIPGTEQCFRVALRLECWKSASNEAGGKFVHKEDGPRDKTIEVDGKVADGLLGDANGVEPPPGRVKDSVKWQKPRFSRKALMKCCLVRWIIASTQPQDKGSCGGTFREQVVDLWRMNACKVECRTEIAKLLRCVFGFITGTPGQEGSTVISFLQLSHPFFIMSCLGSSCYR</sequence>
<reference evidence="1 2" key="1">
    <citation type="submission" date="2019-04" db="EMBL/GenBank/DDBJ databases">
        <title>Chromosome genome assembly for Takifugu flavidus.</title>
        <authorList>
            <person name="Xiao S."/>
        </authorList>
    </citation>
    <scope>NUCLEOTIDE SEQUENCE [LARGE SCALE GENOMIC DNA]</scope>
    <source>
        <strain evidence="1">HTHZ2018</strain>
        <tissue evidence="1">Muscle</tissue>
    </source>
</reference>
<dbReference type="Proteomes" id="UP000324091">
    <property type="component" value="Chromosome 5"/>
</dbReference>
<dbReference type="EMBL" id="RHFK02000018">
    <property type="protein sequence ID" value="TWW60651.1"/>
    <property type="molecule type" value="Genomic_DNA"/>
</dbReference>
<evidence type="ECO:0000313" key="1">
    <source>
        <dbReference type="EMBL" id="TWW60651.1"/>
    </source>
</evidence>
<keyword evidence="1" id="KW-0813">Transport</keyword>
<accession>A0A5C6N2S4</accession>
<evidence type="ECO:0000313" key="2">
    <source>
        <dbReference type="Proteomes" id="UP000324091"/>
    </source>
</evidence>
<dbReference type="AlphaFoldDB" id="A0A5C6N2S4"/>
<organism evidence="1 2">
    <name type="scientific">Takifugu flavidus</name>
    <name type="common">sansaifugu</name>
    <dbReference type="NCBI Taxonomy" id="433684"/>
    <lineage>
        <taxon>Eukaryota</taxon>
        <taxon>Metazoa</taxon>
        <taxon>Chordata</taxon>
        <taxon>Craniata</taxon>
        <taxon>Vertebrata</taxon>
        <taxon>Euteleostomi</taxon>
        <taxon>Actinopterygii</taxon>
        <taxon>Neopterygii</taxon>
        <taxon>Teleostei</taxon>
        <taxon>Neoteleostei</taxon>
        <taxon>Acanthomorphata</taxon>
        <taxon>Eupercaria</taxon>
        <taxon>Tetraodontiformes</taxon>
        <taxon>Tetradontoidea</taxon>
        <taxon>Tetraodontidae</taxon>
        <taxon>Takifugu</taxon>
    </lineage>
</organism>
<dbReference type="GO" id="GO:0034220">
    <property type="term" value="P:monoatomic ion transmembrane transport"/>
    <property type="evidence" value="ECO:0007669"/>
    <property type="project" value="UniProtKB-KW"/>
</dbReference>
<keyword evidence="1" id="KW-0406">Ion transport</keyword>
<keyword evidence="1" id="KW-0407">Ion channel</keyword>